<reference evidence="2" key="1">
    <citation type="submission" date="2016-11" db="UniProtKB">
        <authorList>
            <consortium name="WormBaseParasite"/>
        </authorList>
    </citation>
    <scope>IDENTIFICATION</scope>
</reference>
<dbReference type="SUPFAM" id="SSF56059">
    <property type="entry name" value="Glutathione synthetase ATP-binding domain-like"/>
    <property type="match status" value="1"/>
</dbReference>
<keyword evidence="1" id="KW-1185">Reference proteome</keyword>
<organism evidence="1 2">
    <name type="scientific">Heterorhabditis bacteriophora</name>
    <name type="common">Entomopathogenic nematode worm</name>
    <dbReference type="NCBI Taxonomy" id="37862"/>
    <lineage>
        <taxon>Eukaryota</taxon>
        <taxon>Metazoa</taxon>
        <taxon>Ecdysozoa</taxon>
        <taxon>Nematoda</taxon>
        <taxon>Chromadorea</taxon>
        <taxon>Rhabditida</taxon>
        <taxon>Rhabditina</taxon>
        <taxon>Rhabditomorpha</taxon>
        <taxon>Strongyloidea</taxon>
        <taxon>Heterorhabditidae</taxon>
        <taxon>Heterorhabditis</taxon>
    </lineage>
</organism>
<protein>
    <submittedName>
        <fullName evidence="2">ATP-grasp domain-containing protein</fullName>
    </submittedName>
</protein>
<proteinExistence type="predicted"/>
<sequence>MDFQIWEALSQDIHNSISQMQAYTIIVILWKYRLNLSKLRKPNNVRVFVVGPPRMLCDETNCYIYNIYIYICIIEGYYPEQLDQILNVRDAIHNPRKNGLATLRQCSLSGTPQPEQWMDAIRSQIGGFPAVVRPLKNHCTHTVGIVRDENEFKSWLRRNSSVHQCEEYIVQQYIDDGHEFAALCTAKSGLIVCFCFYNFFIVKATFPRSYAGVIFIKGFYKDHNDIFFLGFSLEPESETFRTLLGLSKTSPWETIAIESYYEIPDFQNGQSTTSSGYNCVINFPTAEGVLLHQTSIPKRWKL</sequence>
<dbReference type="WBParaSite" id="Hba_04350">
    <property type="protein sequence ID" value="Hba_04350"/>
    <property type="gene ID" value="Hba_04350"/>
</dbReference>
<dbReference type="AlphaFoldDB" id="A0A1I7WH79"/>
<name>A0A1I7WH79_HETBA</name>
<evidence type="ECO:0000313" key="2">
    <source>
        <dbReference type="WBParaSite" id="Hba_04350"/>
    </source>
</evidence>
<dbReference type="Proteomes" id="UP000095283">
    <property type="component" value="Unplaced"/>
</dbReference>
<accession>A0A1I7WH79</accession>
<evidence type="ECO:0000313" key="1">
    <source>
        <dbReference type="Proteomes" id="UP000095283"/>
    </source>
</evidence>